<organism evidence="2 3">
    <name type="scientific">Racocetra fulgida</name>
    <dbReference type="NCBI Taxonomy" id="60492"/>
    <lineage>
        <taxon>Eukaryota</taxon>
        <taxon>Fungi</taxon>
        <taxon>Fungi incertae sedis</taxon>
        <taxon>Mucoromycota</taxon>
        <taxon>Glomeromycotina</taxon>
        <taxon>Glomeromycetes</taxon>
        <taxon>Diversisporales</taxon>
        <taxon>Gigasporaceae</taxon>
        <taxon>Racocetra</taxon>
    </lineage>
</organism>
<dbReference type="EMBL" id="CAJVPZ010009266">
    <property type="protein sequence ID" value="CAG8607177.1"/>
    <property type="molecule type" value="Genomic_DNA"/>
</dbReference>
<protein>
    <submittedName>
        <fullName evidence="2">18426_t:CDS:1</fullName>
    </submittedName>
</protein>
<accession>A0A9N9CPB5</accession>
<gene>
    <name evidence="2" type="ORF">RFULGI_LOCUS6835</name>
</gene>
<evidence type="ECO:0000313" key="3">
    <source>
        <dbReference type="Proteomes" id="UP000789396"/>
    </source>
</evidence>
<dbReference type="AlphaFoldDB" id="A0A9N9CPB5"/>
<evidence type="ECO:0000256" key="1">
    <source>
        <dbReference type="SAM" id="Coils"/>
    </source>
</evidence>
<name>A0A9N9CPB5_9GLOM</name>
<comment type="caution">
    <text evidence="2">The sequence shown here is derived from an EMBL/GenBank/DDBJ whole genome shotgun (WGS) entry which is preliminary data.</text>
</comment>
<dbReference type="Proteomes" id="UP000789396">
    <property type="component" value="Unassembled WGS sequence"/>
</dbReference>
<evidence type="ECO:0000313" key="2">
    <source>
        <dbReference type="EMBL" id="CAG8607177.1"/>
    </source>
</evidence>
<proteinExistence type="predicted"/>
<feature type="coiled-coil region" evidence="1">
    <location>
        <begin position="54"/>
        <end position="81"/>
    </location>
</feature>
<keyword evidence="1" id="KW-0175">Coiled coil</keyword>
<sequence length="103" mass="12107">IDELQKEFESINKKVDDLKIEKINATSQYVFLKKEYETFQDFHNRQMKEQFSIEDTIRIQLEKLKQENERLESLLNSGESYGLDAAEIESSSLEELSQDTIKG</sequence>
<reference evidence="2" key="1">
    <citation type="submission" date="2021-06" db="EMBL/GenBank/DDBJ databases">
        <authorList>
            <person name="Kallberg Y."/>
            <person name="Tangrot J."/>
            <person name="Rosling A."/>
        </authorList>
    </citation>
    <scope>NUCLEOTIDE SEQUENCE</scope>
    <source>
        <strain evidence="2">IN212</strain>
    </source>
</reference>
<feature type="non-terminal residue" evidence="2">
    <location>
        <position position="1"/>
    </location>
</feature>
<keyword evidence="3" id="KW-1185">Reference proteome</keyword>